<keyword evidence="5 13" id="KW-0548">Nucleotidyltransferase</keyword>
<dbReference type="SUPFAM" id="SSF81585">
    <property type="entry name" value="PsbU/PolX domain-like"/>
    <property type="match status" value="1"/>
</dbReference>
<dbReference type="InterPro" id="IPR043519">
    <property type="entry name" value="NT_sf"/>
</dbReference>
<dbReference type="EC" id="2.7.7.7" evidence="13"/>
<dbReference type="InterPro" id="IPR027249">
    <property type="entry name" value="DNA/RNApol_mu"/>
</dbReference>
<organism evidence="17 18">
    <name type="scientific">Vulpes vulpes</name>
    <name type="common">Red fox</name>
    <dbReference type="NCBI Taxonomy" id="9627"/>
    <lineage>
        <taxon>Eukaryota</taxon>
        <taxon>Metazoa</taxon>
        <taxon>Chordata</taxon>
        <taxon>Craniata</taxon>
        <taxon>Vertebrata</taxon>
        <taxon>Euteleostomi</taxon>
        <taxon>Mammalia</taxon>
        <taxon>Eutheria</taxon>
        <taxon>Laurasiatheria</taxon>
        <taxon>Carnivora</taxon>
        <taxon>Caniformia</taxon>
        <taxon>Canidae</taxon>
        <taxon>Vulpes</taxon>
    </lineage>
</organism>
<comment type="function">
    <text evidence="13">Gap-filling polymerase involved in repair of DNA double-strand breaks by non-homologous end joining (NHEJ).</text>
</comment>
<evidence type="ECO:0000256" key="8">
    <source>
        <dbReference type="ARBA" id="ARBA00022842"/>
    </source>
</evidence>
<comment type="similarity">
    <text evidence="3 13">Belongs to the DNA polymerase type-X family.</text>
</comment>
<evidence type="ECO:0000313" key="17">
    <source>
        <dbReference type="Proteomes" id="UP001652641"/>
    </source>
</evidence>
<accession>A0A3Q7SPT3</accession>
<dbReference type="CDD" id="cd00141">
    <property type="entry name" value="NT_POLXc"/>
    <property type="match status" value="1"/>
</dbReference>
<dbReference type="SUPFAM" id="SSF81301">
    <property type="entry name" value="Nucleotidyltransferase"/>
    <property type="match status" value="1"/>
</dbReference>
<keyword evidence="17" id="KW-1185">Reference proteome</keyword>
<dbReference type="PANTHER" id="PTHR11276:SF24">
    <property type="entry name" value="DNA-DIRECTED DNA_RNA POLYMERASE MU"/>
    <property type="match status" value="1"/>
</dbReference>
<dbReference type="Pfam" id="PF14716">
    <property type="entry name" value="HHH_8"/>
    <property type="match status" value="1"/>
</dbReference>
<keyword evidence="7" id="KW-0227">DNA damage</keyword>
<keyword evidence="4 13" id="KW-0808">Transferase</keyword>
<dbReference type="InterPro" id="IPR001726">
    <property type="entry name" value="TdT/Mu"/>
</dbReference>
<dbReference type="Pfam" id="PF10391">
    <property type="entry name" value="DNA_pol_lambd_f"/>
    <property type="match status" value="1"/>
</dbReference>
<dbReference type="SUPFAM" id="SSF47802">
    <property type="entry name" value="DNA polymerase beta, N-terminal domain-like"/>
    <property type="match status" value="1"/>
</dbReference>
<evidence type="ECO:0000313" key="18">
    <source>
        <dbReference type="RefSeq" id="XP_025844135.1"/>
    </source>
</evidence>
<evidence type="ECO:0000256" key="15">
    <source>
        <dbReference type="SAM" id="MobiDB-lite"/>
    </source>
</evidence>
<evidence type="ECO:0000256" key="4">
    <source>
        <dbReference type="ARBA" id="ARBA00022679"/>
    </source>
</evidence>
<evidence type="ECO:0000256" key="7">
    <source>
        <dbReference type="ARBA" id="ARBA00022763"/>
    </source>
</evidence>
<dbReference type="PROSITE" id="PS50172">
    <property type="entry name" value="BRCT"/>
    <property type="match status" value="1"/>
</dbReference>
<dbReference type="RefSeq" id="XP_025844135.1">
    <property type="nucleotide sequence ID" value="XM_025988350.2"/>
</dbReference>
<keyword evidence="9" id="KW-0239">DNA-directed DNA polymerase</keyword>
<evidence type="ECO:0000256" key="6">
    <source>
        <dbReference type="ARBA" id="ARBA00022723"/>
    </source>
</evidence>
<name>A0A3Q7SPT3_VULVU</name>
<dbReference type="GO" id="GO:0003887">
    <property type="term" value="F:DNA-directed DNA polymerase activity"/>
    <property type="evidence" value="ECO:0007669"/>
    <property type="project" value="UniProtKB-UniRule"/>
</dbReference>
<dbReference type="CTD" id="27434"/>
<evidence type="ECO:0000256" key="12">
    <source>
        <dbReference type="ARBA" id="ARBA00049244"/>
    </source>
</evidence>
<dbReference type="Gene3D" id="1.10.150.110">
    <property type="entry name" value="DNA polymerase beta, N-terminal domain-like"/>
    <property type="match status" value="1"/>
</dbReference>
<dbReference type="InterPro" id="IPR028207">
    <property type="entry name" value="DNA_pol_B_palm_palm"/>
</dbReference>
<comment type="subcellular location">
    <subcellularLocation>
        <location evidence="2 13">Nucleus</location>
    </subcellularLocation>
</comment>
<feature type="binding site" evidence="14">
    <location>
        <position position="488"/>
    </location>
    <ligand>
        <name>Mg(2+)</name>
        <dbReference type="ChEBI" id="CHEBI:18420"/>
    </ligand>
</feature>
<dbReference type="FunFam" id="1.10.150.110:FF:000003">
    <property type="entry name" value="DNA polymerase mu"/>
    <property type="match status" value="1"/>
</dbReference>
<dbReference type="GO" id="GO:0003677">
    <property type="term" value="F:DNA binding"/>
    <property type="evidence" value="ECO:0007669"/>
    <property type="project" value="UniProtKB-UniRule"/>
</dbReference>
<comment type="catalytic activity">
    <reaction evidence="12 13">
        <text>DNA(n) + a 2'-deoxyribonucleoside 5'-triphosphate = DNA(n+1) + diphosphate</text>
        <dbReference type="Rhea" id="RHEA:22508"/>
        <dbReference type="Rhea" id="RHEA-COMP:17339"/>
        <dbReference type="Rhea" id="RHEA-COMP:17340"/>
        <dbReference type="ChEBI" id="CHEBI:33019"/>
        <dbReference type="ChEBI" id="CHEBI:61560"/>
        <dbReference type="ChEBI" id="CHEBI:173112"/>
        <dbReference type="EC" id="2.7.7.7"/>
    </reaction>
</comment>
<evidence type="ECO:0000256" key="5">
    <source>
        <dbReference type="ARBA" id="ARBA00022695"/>
    </source>
</evidence>
<keyword evidence="6 13" id="KW-0479">Metal-binding</keyword>
<evidence type="ECO:0000256" key="3">
    <source>
        <dbReference type="ARBA" id="ARBA00008323"/>
    </source>
</evidence>
<dbReference type="InterPro" id="IPR019843">
    <property type="entry name" value="DNA_pol-X_BS"/>
</dbReference>
<evidence type="ECO:0000256" key="2">
    <source>
        <dbReference type="ARBA" id="ARBA00004123"/>
    </source>
</evidence>
<dbReference type="GO" id="GO:0046872">
    <property type="term" value="F:metal ion binding"/>
    <property type="evidence" value="ECO:0007669"/>
    <property type="project" value="UniProtKB-UniRule"/>
</dbReference>
<dbReference type="SUPFAM" id="SSF52113">
    <property type="entry name" value="BRCT domain"/>
    <property type="match status" value="1"/>
</dbReference>
<feature type="binding site" evidence="14">
    <location>
        <position position="368"/>
    </location>
    <ligand>
        <name>Mg(2+)</name>
        <dbReference type="ChEBI" id="CHEBI:18420"/>
    </ligand>
</feature>
<evidence type="ECO:0000259" key="16">
    <source>
        <dbReference type="PROSITE" id="PS50172"/>
    </source>
</evidence>
<dbReference type="InterPro" id="IPR022312">
    <property type="entry name" value="DNA_pol_X"/>
</dbReference>
<dbReference type="InterPro" id="IPR010996">
    <property type="entry name" value="HHH_MUS81"/>
</dbReference>
<dbReference type="GeneID" id="112911693"/>
<dbReference type="Gene3D" id="1.10.150.20">
    <property type="entry name" value="5' to 3' exonuclease, C-terminal subdomain"/>
    <property type="match status" value="1"/>
</dbReference>
<evidence type="ECO:0000256" key="14">
    <source>
        <dbReference type="PIRSR" id="PIRSR000817-1"/>
    </source>
</evidence>
<dbReference type="InterPro" id="IPR001357">
    <property type="entry name" value="BRCT_dom"/>
</dbReference>
<keyword evidence="11 13" id="KW-0539">Nucleus</keyword>
<protein>
    <recommendedName>
        <fullName evidence="13">DNA-directed DNA/RNA polymerase mu</fullName>
        <ecNumber evidence="13">2.7.7.7</ecNumber>
    </recommendedName>
</protein>
<dbReference type="FunFam" id="1.10.150.20:FF:000010">
    <property type="entry name" value="DNA polymerase lambda"/>
    <property type="match status" value="1"/>
</dbReference>
<dbReference type="GO" id="GO:0005634">
    <property type="term" value="C:nucleus"/>
    <property type="evidence" value="ECO:0007669"/>
    <property type="project" value="UniProtKB-SubCell"/>
</dbReference>
<evidence type="ECO:0000256" key="11">
    <source>
        <dbReference type="ARBA" id="ARBA00023242"/>
    </source>
</evidence>
<dbReference type="PRINTS" id="PR00871">
    <property type="entry name" value="DNAPOLXTDT"/>
</dbReference>
<keyword evidence="10" id="KW-0234">DNA repair</keyword>
<evidence type="ECO:0000256" key="9">
    <source>
        <dbReference type="ARBA" id="ARBA00022932"/>
    </source>
</evidence>
<proteinExistence type="inferred from homology"/>
<reference key="1">
    <citation type="submission" date="2019-01" db="UniProtKB">
        <authorList>
            <consortium name="RefSeq"/>
        </authorList>
    </citation>
    <scope>IDENTIFICATION</scope>
</reference>
<dbReference type="InterPro" id="IPR027421">
    <property type="entry name" value="DNA_pol_lamdba_lyase_dom_sf"/>
</dbReference>
<evidence type="ECO:0000256" key="1">
    <source>
        <dbReference type="ARBA" id="ARBA00001946"/>
    </source>
</evidence>
<sequence>MGEACSPGPPGAASPSSGLRRLSSDFRVPFPAPARGRDRMLPKRRRAQVGAPGDPASSEARFPGVAIYLAEPHMGRSRRAFLTRLALSKGFRVLDAYSSEVTHVVMEQTSAEEASHWQEHRAAAASPQRCSRPALLDISWFTESMAAGQPVPVECRHRLEVAAPRKGLPCPARMLPYACQRPTPLTHHNSSLSEALEMLAEAAGFEGSEGRFLSFRRAAAVLKALPSPVTALSQLQGLPHFGEHSRRVVQELLEQGVCEEVERVRLSERYQTMKLFTGIFGVGVKTADRWYQEGLRTLDSLQEQPQRLTQQQKAGLQHYQDLSTPVQRPDAEALMQLVKAAVAPVLPGATVTLAGGFRRGKLQGHDVDLLISHPQEGREAGLLPRVMQCLEKQVRGSQACPECAAWPWLLAPSPMPRWPPCLLSPQGLVLYQQHHRGGCGHAEPPPRQSHPMDAFERTFCILGLPQPSGVPVGSTQGPCPTRKAVRVDLVAVPISRLPFALLGWTGSKVGCVLRGRPGARERCCHSCSPHSTSRGSCAASAGRRGGCG</sequence>
<evidence type="ECO:0000256" key="10">
    <source>
        <dbReference type="ARBA" id="ARBA00023204"/>
    </source>
</evidence>
<dbReference type="PIRSF" id="PIRSF501176">
    <property type="entry name" value="DNApol_mu"/>
    <property type="match status" value="1"/>
</dbReference>
<comment type="cofactor">
    <cofactor evidence="1 13 14">
        <name>Mg(2+)</name>
        <dbReference type="ChEBI" id="CHEBI:18420"/>
    </cofactor>
</comment>
<feature type="region of interest" description="Disordered" evidence="15">
    <location>
        <begin position="527"/>
        <end position="548"/>
    </location>
</feature>
<keyword evidence="8 13" id="KW-0460">Magnesium</keyword>
<feature type="region of interest" description="Disordered" evidence="15">
    <location>
        <begin position="1"/>
        <end position="58"/>
    </location>
</feature>
<dbReference type="PROSITE" id="PS00522">
    <property type="entry name" value="DNA_POLYMERASE_X"/>
    <property type="match status" value="1"/>
</dbReference>
<dbReference type="Proteomes" id="UP001652641">
    <property type="component" value="Chromosome 7"/>
</dbReference>
<dbReference type="InterPro" id="IPR018944">
    <property type="entry name" value="DNA_pol_lambd_fingers_domain"/>
</dbReference>
<dbReference type="PIRSF" id="PIRSF000817">
    <property type="entry name" value="DNA_NT"/>
    <property type="match status" value="1"/>
</dbReference>
<dbReference type="PRINTS" id="PR00869">
    <property type="entry name" value="DNAPOLX"/>
</dbReference>
<feature type="binding site" evidence="14">
    <location>
        <position position="366"/>
    </location>
    <ligand>
        <name>Mg(2+)</name>
        <dbReference type="ChEBI" id="CHEBI:18420"/>
    </ligand>
</feature>
<gene>
    <name evidence="18" type="primary">POLM</name>
</gene>
<dbReference type="InterPro" id="IPR002054">
    <property type="entry name" value="DNA-dir_DNA_pol_X"/>
</dbReference>
<feature type="domain" description="BRCT" evidence="16">
    <location>
        <begin position="57"/>
        <end position="154"/>
    </location>
</feature>
<dbReference type="PANTHER" id="PTHR11276">
    <property type="entry name" value="DNA POLYMERASE TYPE-X FAMILY MEMBER"/>
    <property type="match status" value="1"/>
</dbReference>
<dbReference type="AlphaFoldDB" id="A0A3Q7SPT3"/>
<dbReference type="SMART" id="SM00483">
    <property type="entry name" value="POLXc"/>
    <property type="match status" value="1"/>
</dbReference>
<dbReference type="FunFam" id="3.40.50.10190:FF:000035">
    <property type="entry name" value="DNA-directed DNA/RNA polymerase mu"/>
    <property type="match status" value="1"/>
</dbReference>
<dbReference type="Gene3D" id="3.30.460.10">
    <property type="entry name" value="Beta Polymerase, domain 2"/>
    <property type="match status" value="1"/>
</dbReference>
<evidence type="ECO:0000256" key="13">
    <source>
        <dbReference type="PIRNR" id="PIRNR000817"/>
    </source>
</evidence>
<feature type="compositionally biased region" description="Low complexity" evidence="15">
    <location>
        <begin position="533"/>
        <end position="542"/>
    </location>
</feature>
<reference evidence="18" key="2">
    <citation type="submission" date="2025-08" db="UniProtKB">
        <authorList>
            <consortium name="RefSeq"/>
        </authorList>
    </citation>
    <scope>IDENTIFICATION</scope>
    <source>
        <tissue evidence="18">Cell line</tissue>
    </source>
</reference>
<dbReference type="InterPro" id="IPR036420">
    <property type="entry name" value="BRCT_dom_sf"/>
</dbReference>
<dbReference type="GO" id="GO:0006303">
    <property type="term" value="P:double-strand break repair via nonhomologous end joining"/>
    <property type="evidence" value="ECO:0007669"/>
    <property type="project" value="TreeGrafter"/>
</dbReference>
<dbReference type="Pfam" id="PF14792">
    <property type="entry name" value="DNA_pol_B_palm"/>
    <property type="match status" value="1"/>
</dbReference>
<dbReference type="Gene3D" id="3.40.50.10190">
    <property type="entry name" value="BRCT domain"/>
    <property type="match status" value="1"/>
</dbReference>